<dbReference type="SUPFAM" id="SSF49785">
    <property type="entry name" value="Galactose-binding domain-like"/>
    <property type="match status" value="1"/>
</dbReference>
<dbReference type="SUPFAM" id="SSF49265">
    <property type="entry name" value="Fibronectin type III"/>
    <property type="match status" value="1"/>
</dbReference>
<dbReference type="InterPro" id="IPR000421">
    <property type="entry name" value="FA58C"/>
</dbReference>
<dbReference type="Gene3D" id="2.60.120.260">
    <property type="entry name" value="Galactose-binding domain-like"/>
    <property type="match status" value="1"/>
</dbReference>
<dbReference type="InterPro" id="IPR008979">
    <property type="entry name" value="Galactose-bd-like_sf"/>
</dbReference>
<dbReference type="RefSeq" id="WP_307391860.1">
    <property type="nucleotide sequence ID" value="NZ_BAAADK010000045.1"/>
</dbReference>
<comment type="caution">
    <text evidence="3">The sequence shown here is derived from an EMBL/GenBank/DDBJ whole genome shotgun (WGS) entry which is preliminary data.</text>
</comment>
<feature type="domain" description="Fibronectin type-III" evidence="2">
    <location>
        <begin position="172"/>
        <end position="269"/>
    </location>
</feature>
<dbReference type="PROSITE" id="PS50853">
    <property type="entry name" value="FN3"/>
    <property type="match status" value="1"/>
</dbReference>
<name>A0ABT9VVX9_9BACI</name>
<feature type="domain" description="F5/8 type C" evidence="1">
    <location>
        <begin position="13"/>
        <end position="168"/>
    </location>
</feature>
<accession>A0ABT9VVX9</accession>
<dbReference type="EMBL" id="JAUSTY010000004">
    <property type="protein sequence ID" value="MDQ0165157.1"/>
    <property type="molecule type" value="Genomic_DNA"/>
</dbReference>
<sequence length="627" mass="71322">MDLEMLDLRRGNSDRSSVYIAANGVVVTSSANTYSSGSNYYLAYLFNRSYGTSNTQYWMTGSSGNQSLTFDLRSVSGFHTKKIRIYPYSRTNASSNYRIDVSRDGHEWEQITGWINNHHSTNNSNYIPSGQYREHDVDSYLDIRFIRLTLTRNGSYGVALNEIELYGVTVPPPNRVREVFVPRQRYLAGEQILVNWLPTTDPEGRPITYKVDILIDGVWRNMAQTTGREVMFTVPNITTFMDSKIRVIPCNSEHCNEPTETEIIVIAPYVTLLREGNDYLTINEQGALEHVNADQVSMVESGMLTLSSVTQDILLRLENPKIIIIEHTPLERKVETEGIAKIGFTYEAKLISNGESTFIPLSPTFFDNSNVVTIIQSSIFNIIPSYKVLVYVYLENGITLLEAATVSIINTAPVIDASFRENMLNIVISDQEGDLFKYQVKLNDQVIYPVHREWSDFTTRMEFSRQLNSRQMNISEQNRIEITAKDHYGEENTKVIEFIGEYIGLMFTDMAGDFYSTELGEVLKYMQIAPMMAGQSSLIYSVKLINFYNFKVQNVLLWSSNRDIDGLQIQLSKTASPFEPIFELNYGELELNKYDEIIFYVRLVSHHSALIGGVFDVFTKAKAVASG</sequence>
<dbReference type="Proteomes" id="UP001235840">
    <property type="component" value="Unassembled WGS sequence"/>
</dbReference>
<dbReference type="PROSITE" id="PS50022">
    <property type="entry name" value="FA58C_3"/>
    <property type="match status" value="1"/>
</dbReference>
<evidence type="ECO:0000313" key="4">
    <source>
        <dbReference type="Proteomes" id="UP001235840"/>
    </source>
</evidence>
<dbReference type="Pfam" id="PF00754">
    <property type="entry name" value="F5_F8_type_C"/>
    <property type="match status" value="1"/>
</dbReference>
<protein>
    <recommendedName>
        <fullName evidence="5">F5/8 type C domain-containing protein</fullName>
    </recommendedName>
</protein>
<keyword evidence="4" id="KW-1185">Reference proteome</keyword>
<dbReference type="InterPro" id="IPR036116">
    <property type="entry name" value="FN3_sf"/>
</dbReference>
<reference evidence="3 4" key="1">
    <citation type="submission" date="2023-07" db="EMBL/GenBank/DDBJ databases">
        <title>Genomic Encyclopedia of Type Strains, Phase IV (KMG-IV): sequencing the most valuable type-strain genomes for metagenomic binning, comparative biology and taxonomic classification.</title>
        <authorList>
            <person name="Goeker M."/>
        </authorList>
    </citation>
    <scope>NUCLEOTIDE SEQUENCE [LARGE SCALE GENOMIC DNA]</scope>
    <source>
        <strain evidence="3 4">DSM 12751</strain>
    </source>
</reference>
<organism evidence="3 4">
    <name type="scientific">Caldalkalibacillus horti</name>
    <dbReference type="NCBI Taxonomy" id="77523"/>
    <lineage>
        <taxon>Bacteria</taxon>
        <taxon>Bacillati</taxon>
        <taxon>Bacillota</taxon>
        <taxon>Bacilli</taxon>
        <taxon>Bacillales</taxon>
        <taxon>Bacillaceae</taxon>
        <taxon>Caldalkalibacillus</taxon>
    </lineage>
</organism>
<gene>
    <name evidence="3" type="ORF">J2S11_001057</name>
</gene>
<evidence type="ECO:0000259" key="1">
    <source>
        <dbReference type="PROSITE" id="PS50022"/>
    </source>
</evidence>
<evidence type="ECO:0008006" key="5">
    <source>
        <dbReference type="Google" id="ProtNLM"/>
    </source>
</evidence>
<dbReference type="InterPro" id="IPR003961">
    <property type="entry name" value="FN3_dom"/>
</dbReference>
<proteinExistence type="predicted"/>
<evidence type="ECO:0000259" key="2">
    <source>
        <dbReference type="PROSITE" id="PS50853"/>
    </source>
</evidence>
<evidence type="ECO:0000313" key="3">
    <source>
        <dbReference type="EMBL" id="MDQ0165157.1"/>
    </source>
</evidence>